<evidence type="ECO:0000313" key="3">
    <source>
        <dbReference type="Proteomes" id="UP000324194"/>
    </source>
</evidence>
<dbReference type="InterPro" id="IPR052534">
    <property type="entry name" value="Extracell_DNA_Util/SecSys_Comp"/>
</dbReference>
<keyword evidence="1" id="KW-0812">Transmembrane</keyword>
<dbReference type="EMBL" id="LR699120">
    <property type="protein sequence ID" value="VVC77064.1"/>
    <property type="molecule type" value="Genomic_DNA"/>
</dbReference>
<dbReference type="KEGG" id="asip:AQUSIP_23910"/>
<name>A0A5E4PJC1_9COXI</name>
<dbReference type="Proteomes" id="UP000324194">
    <property type="component" value="Chromosome 2"/>
</dbReference>
<dbReference type="InterPro" id="IPR007813">
    <property type="entry name" value="PilN"/>
</dbReference>
<keyword evidence="1" id="KW-1133">Transmembrane helix</keyword>
<proteinExistence type="predicted"/>
<evidence type="ECO:0000313" key="2">
    <source>
        <dbReference type="EMBL" id="VVC77064.1"/>
    </source>
</evidence>
<evidence type="ECO:0000256" key="1">
    <source>
        <dbReference type="SAM" id="Phobius"/>
    </source>
</evidence>
<accession>A0A5E4PJC1</accession>
<gene>
    <name evidence="2" type="ORF">AQUSIP_23910</name>
</gene>
<keyword evidence="1" id="KW-0472">Membrane</keyword>
<evidence type="ECO:0008006" key="4">
    <source>
        <dbReference type="Google" id="ProtNLM"/>
    </source>
</evidence>
<keyword evidence="3" id="KW-1185">Reference proteome</keyword>
<organism evidence="2 3">
    <name type="scientific">Aquicella siphonis</name>
    <dbReference type="NCBI Taxonomy" id="254247"/>
    <lineage>
        <taxon>Bacteria</taxon>
        <taxon>Pseudomonadati</taxon>
        <taxon>Pseudomonadota</taxon>
        <taxon>Gammaproteobacteria</taxon>
        <taxon>Legionellales</taxon>
        <taxon>Coxiellaceae</taxon>
        <taxon>Aquicella</taxon>
    </lineage>
</organism>
<protein>
    <recommendedName>
        <fullName evidence="4">Fimbrial assembly protein (PilN)</fullName>
    </recommendedName>
</protein>
<sequence>MIQINLLPWREQARRIKKAQFVSALTISVCVPLILILIIHLHLSRVAKVQQEVNATLQSAISQEQSVLNEMSSKEGEKQATDIQLRFIIDRYNESYHAVRVLNELVSLVPPDIFISQIKRNGNAITLSGLANNEDEVTHLIQSIAESPYFNQPVLVSIALAKNPKTANRRRFILKFDQKG</sequence>
<feature type="transmembrane region" description="Helical" evidence="1">
    <location>
        <begin position="21"/>
        <end position="43"/>
    </location>
</feature>
<reference evidence="2 3" key="1">
    <citation type="submission" date="2019-08" db="EMBL/GenBank/DDBJ databases">
        <authorList>
            <person name="Guy L."/>
        </authorList>
    </citation>
    <scope>NUCLEOTIDE SEQUENCE [LARGE SCALE GENOMIC DNA]</scope>
    <source>
        <strain evidence="2 3">SGT-108</strain>
    </source>
</reference>
<dbReference type="PANTHER" id="PTHR40278">
    <property type="entry name" value="DNA UTILIZATION PROTEIN HOFN"/>
    <property type="match status" value="1"/>
</dbReference>
<dbReference type="AlphaFoldDB" id="A0A5E4PJC1"/>
<dbReference type="Pfam" id="PF05137">
    <property type="entry name" value="PilN"/>
    <property type="match status" value="1"/>
</dbReference>
<dbReference type="PANTHER" id="PTHR40278:SF1">
    <property type="entry name" value="DNA UTILIZATION PROTEIN HOFN"/>
    <property type="match status" value="1"/>
</dbReference>